<reference evidence="1 2" key="1">
    <citation type="journal article" date="2017" name="Nat. Commun.">
        <title>Genome assembly with in vitro proximity ligation data and whole-genome triplication in lettuce.</title>
        <authorList>
            <person name="Reyes-Chin-Wo S."/>
            <person name="Wang Z."/>
            <person name="Yang X."/>
            <person name="Kozik A."/>
            <person name="Arikit S."/>
            <person name="Song C."/>
            <person name="Xia L."/>
            <person name="Froenicke L."/>
            <person name="Lavelle D.O."/>
            <person name="Truco M.J."/>
            <person name="Xia R."/>
            <person name="Zhu S."/>
            <person name="Xu C."/>
            <person name="Xu H."/>
            <person name="Xu X."/>
            <person name="Cox K."/>
            <person name="Korf I."/>
            <person name="Meyers B.C."/>
            <person name="Michelmore R.W."/>
        </authorList>
    </citation>
    <scope>NUCLEOTIDE SEQUENCE [LARGE SCALE GENOMIC DNA]</scope>
    <source>
        <strain evidence="2">cv. Salinas</strain>
        <tissue evidence="1">Seedlings</tissue>
    </source>
</reference>
<name>A0A9R1XXN5_LACSA</name>
<evidence type="ECO:0000313" key="2">
    <source>
        <dbReference type="Proteomes" id="UP000235145"/>
    </source>
</evidence>
<organism evidence="1 2">
    <name type="scientific">Lactuca sativa</name>
    <name type="common">Garden lettuce</name>
    <dbReference type="NCBI Taxonomy" id="4236"/>
    <lineage>
        <taxon>Eukaryota</taxon>
        <taxon>Viridiplantae</taxon>
        <taxon>Streptophyta</taxon>
        <taxon>Embryophyta</taxon>
        <taxon>Tracheophyta</taxon>
        <taxon>Spermatophyta</taxon>
        <taxon>Magnoliopsida</taxon>
        <taxon>eudicotyledons</taxon>
        <taxon>Gunneridae</taxon>
        <taxon>Pentapetalae</taxon>
        <taxon>asterids</taxon>
        <taxon>campanulids</taxon>
        <taxon>Asterales</taxon>
        <taxon>Asteraceae</taxon>
        <taxon>Cichorioideae</taxon>
        <taxon>Cichorieae</taxon>
        <taxon>Lactucinae</taxon>
        <taxon>Lactuca</taxon>
    </lineage>
</organism>
<proteinExistence type="predicted"/>
<comment type="caution">
    <text evidence="1">The sequence shown here is derived from an EMBL/GenBank/DDBJ whole genome shotgun (WGS) entry which is preliminary data.</text>
</comment>
<sequence>MRTNHLWHITHLLPPPPPSPREDPNSSISLMINNIDSNEKSFYLGYHENHQSKYNTPMECHYPTTYVKEPMLMFGSGGEGHEVCTTGSSSKAGSSLSQTSYENFSKDHYHKKQQHQIKQEEFTLQVFKDHNQSFINNHDYSDQKQKVYNLNNFESGLKEVNSSNISCLFHDDDEYKTTDGRREICYRYQWI</sequence>
<accession>A0A9R1XXN5</accession>
<evidence type="ECO:0000313" key="1">
    <source>
        <dbReference type="EMBL" id="KAJ0227794.1"/>
    </source>
</evidence>
<protein>
    <submittedName>
        <fullName evidence="1">Uncharacterized protein</fullName>
    </submittedName>
</protein>
<gene>
    <name evidence="1" type="ORF">LSAT_V11C100007760</name>
</gene>
<dbReference type="EMBL" id="NBSK02000001">
    <property type="protein sequence ID" value="KAJ0227794.1"/>
    <property type="molecule type" value="Genomic_DNA"/>
</dbReference>
<dbReference type="AlphaFoldDB" id="A0A9R1XXN5"/>
<keyword evidence="2" id="KW-1185">Reference proteome</keyword>
<dbReference type="Proteomes" id="UP000235145">
    <property type="component" value="Unassembled WGS sequence"/>
</dbReference>